<keyword evidence="7" id="KW-1185">Reference proteome</keyword>
<dbReference type="PANTHER" id="PTHR30055">
    <property type="entry name" value="HTH-TYPE TRANSCRIPTIONAL REGULATOR RUTR"/>
    <property type="match status" value="1"/>
</dbReference>
<dbReference type="InterPro" id="IPR050109">
    <property type="entry name" value="HTH-type_TetR-like_transc_reg"/>
</dbReference>
<dbReference type="PRINTS" id="PR00455">
    <property type="entry name" value="HTHTETR"/>
</dbReference>
<dbReference type="Gene3D" id="1.10.357.10">
    <property type="entry name" value="Tetracycline Repressor, domain 2"/>
    <property type="match status" value="1"/>
</dbReference>
<dbReference type="PROSITE" id="PS50977">
    <property type="entry name" value="HTH_TETR_2"/>
    <property type="match status" value="1"/>
</dbReference>
<dbReference type="Proteomes" id="UP001501116">
    <property type="component" value="Unassembled WGS sequence"/>
</dbReference>
<comment type="caution">
    <text evidence="6">The sequence shown here is derived from an EMBL/GenBank/DDBJ whole genome shotgun (WGS) entry which is preliminary data.</text>
</comment>
<keyword evidence="2 4" id="KW-0238">DNA-binding</keyword>
<dbReference type="PANTHER" id="PTHR30055:SF234">
    <property type="entry name" value="HTH-TYPE TRANSCRIPTIONAL REGULATOR BETI"/>
    <property type="match status" value="1"/>
</dbReference>
<gene>
    <name evidence="6" type="ORF">GCM10009754_65960</name>
</gene>
<sequence length="216" mass="23731">MASPVRRGPGRPRKLPADEQRALVLAAAREVFAADGVQGATIERIARAAGVTRQGVYEQFADKMAVFAAVVADAEQLVFARVGAPAAETSELNLKAWAHRNYASMFDFVAENPSAFSVLQEAERVGDPAMTRLRERLARVYTAESERRWRMHGVEPGRADTALVAMYFAMTEALVHLSRAGDAPDRDALIDLLTEFTVGGVLRLYAQYPDLIARLR</sequence>
<dbReference type="EMBL" id="BAAANN010000032">
    <property type="protein sequence ID" value="GAA1980203.1"/>
    <property type="molecule type" value="Genomic_DNA"/>
</dbReference>
<accession>A0ABN2S4F4</accession>
<reference evidence="6 7" key="1">
    <citation type="journal article" date="2019" name="Int. J. Syst. Evol. Microbiol.">
        <title>The Global Catalogue of Microorganisms (GCM) 10K type strain sequencing project: providing services to taxonomists for standard genome sequencing and annotation.</title>
        <authorList>
            <consortium name="The Broad Institute Genomics Platform"/>
            <consortium name="The Broad Institute Genome Sequencing Center for Infectious Disease"/>
            <person name="Wu L."/>
            <person name="Ma J."/>
        </authorList>
    </citation>
    <scope>NUCLEOTIDE SEQUENCE [LARGE SCALE GENOMIC DNA]</scope>
    <source>
        <strain evidence="6 7">JCM 14545</strain>
    </source>
</reference>
<evidence type="ECO:0000256" key="3">
    <source>
        <dbReference type="ARBA" id="ARBA00023163"/>
    </source>
</evidence>
<dbReference type="Pfam" id="PF00440">
    <property type="entry name" value="TetR_N"/>
    <property type="match status" value="1"/>
</dbReference>
<evidence type="ECO:0000256" key="4">
    <source>
        <dbReference type="PROSITE-ProRule" id="PRU00335"/>
    </source>
</evidence>
<keyword evidence="3" id="KW-0804">Transcription</keyword>
<dbReference type="SUPFAM" id="SSF46689">
    <property type="entry name" value="Homeodomain-like"/>
    <property type="match status" value="1"/>
</dbReference>
<dbReference type="InterPro" id="IPR001647">
    <property type="entry name" value="HTH_TetR"/>
</dbReference>
<proteinExistence type="predicted"/>
<evidence type="ECO:0000259" key="5">
    <source>
        <dbReference type="PROSITE" id="PS50977"/>
    </source>
</evidence>
<keyword evidence="1" id="KW-0805">Transcription regulation</keyword>
<feature type="domain" description="HTH tetR-type" evidence="5">
    <location>
        <begin position="18"/>
        <end position="78"/>
    </location>
</feature>
<feature type="DNA-binding region" description="H-T-H motif" evidence="4">
    <location>
        <begin position="41"/>
        <end position="60"/>
    </location>
</feature>
<dbReference type="InterPro" id="IPR009057">
    <property type="entry name" value="Homeodomain-like_sf"/>
</dbReference>
<evidence type="ECO:0000256" key="1">
    <source>
        <dbReference type="ARBA" id="ARBA00023015"/>
    </source>
</evidence>
<evidence type="ECO:0000256" key="2">
    <source>
        <dbReference type="ARBA" id="ARBA00023125"/>
    </source>
</evidence>
<evidence type="ECO:0000313" key="6">
    <source>
        <dbReference type="EMBL" id="GAA1980203.1"/>
    </source>
</evidence>
<name>A0ABN2S4F4_9PSEU</name>
<dbReference type="RefSeq" id="WP_344427964.1">
    <property type="nucleotide sequence ID" value="NZ_BAAANN010000032.1"/>
</dbReference>
<organism evidence="6 7">
    <name type="scientific">Amycolatopsis minnesotensis</name>
    <dbReference type="NCBI Taxonomy" id="337894"/>
    <lineage>
        <taxon>Bacteria</taxon>
        <taxon>Bacillati</taxon>
        <taxon>Actinomycetota</taxon>
        <taxon>Actinomycetes</taxon>
        <taxon>Pseudonocardiales</taxon>
        <taxon>Pseudonocardiaceae</taxon>
        <taxon>Amycolatopsis</taxon>
    </lineage>
</organism>
<protein>
    <submittedName>
        <fullName evidence="6">TetR/AcrR family transcriptional regulator</fullName>
    </submittedName>
</protein>
<evidence type="ECO:0000313" key="7">
    <source>
        <dbReference type="Proteomes" id="UP001501116"/>
    </source>
</evidence>